<name>A0A8G2CLS9_ACIRU</name>
<dbReference type="AlphaFoldDB" id="A0A8G2CLS9"/>
<organism evidence="1 2">
    <name type="scientific">Acidiphilium rubrum</name>
    <dbReference type="NCBI Taxonomy" id="526"/>
    <lineage>
        <taxon>Bacteria</taxon>
        <taxon>Pseudomonadati</taxon>
        <taxon>Pseudomonadota</taxon>
        <taxon>Alphaproteobacteria</taxon>
        <taxon>Acetobacterales</taxon>
        <taxon>Acidocellaceae</taxon>
        <taxon>Acidiphilium</taxon>
    </lineage>
</organism>
<protein>
    <submittedName>
        <fullName evidence="1">Uncharacterized protein</fullName>
    </submittedName>
</protein>
<accession>A0A8G2CLS9</accession>
<reference evidence="1 2" key="1">
    <citation type="submission" date="2017-01" db="EMBL/GenBank/DDBJ databases">
        <authorList>
            <person name="Varghese N."/>
            <person name="Submissions S."/>
        </authorList>
    </citation>
    <scope>NUCLEOTIDE SEQUENCE [LARGE SCALE GENOMIC DNA]</scope>
    <source>
        <strain evidence="1 2">ATCC 35905</strain>
    </source>
</reference>
<dbReference type="RefSeq" id="WP_029313605.1">
    <property type="nucleotide sequence ID" value="NZ_FTNE01000010.1"/>
</dbReference>
<evidence type="ECO:0000313" key="1">
    <source>
        <dbReference type="EMBL" id="SIQ81961.1"/>
    </source>
</evidence>
<comment type="caution">
    <text evidence="1">The sequence shown here is derived from an EMBL/GenBank/DDBJ whole genome shotgun (WGS) entry which is preliminary data.</text>
</comment>
<keyword evidence="2" id="KW-1185">Reference proteome</keyword>
<sequence length="402" mass="42995">MTQFRPISDYRIDWGPYASQAEAAICLGQFADATLGFDVGIIYCDSAAACLLRRAVYGADDNGYALIVQSHGPVRPPRLREAPPGFLARVERFFEEACAAYGRQQIAQGQMDIAMGQAMERWLSNPTHEHEIGIAVDVLGIVSFAMLFVPGIGEAEIGLVGSFRAAMAAEKYWQAAGLVTAGMGFAGSISGGVSDSVYLFKRFDDGPDGSEKADRWDDGLTGQVLATASVILSLPDLAVGSVLLAKELPEIAQDAAKANQEAVAFADRSKALASRAGRLDSAALSSGNADLGSRVGVVTSYARARAKFLTEQSIALNAEAVQLNRKLYTTMMVNGSATLLGSPMMDAYFAHDARQAYARGKPGPEGWIGQYLDPPVSHGIRTYRPPKNLSLHIGATRRPRKK</sequence>
<dbReference type="Proteomes" id="UP000186308">
    <property type="component" value="Unassembled WGS sequence"/>
</dbReference>
<dbReference type="EMBL" id="FTNE01000010">
    <property type="protein sequence ID" value="SIQ81961.1"/>
    <property type="molecule type" value="Genomic_DNA"/>
</dbReference>
<evidence type="ECO:0000313" key="2">
    <source>
        <dbReference type="Proteomes" id="UP000186308"/>
    </source>
</evidence>
<proteinExistence type="predicted"/>
<gene>
    <name evidence="1" type="ORF">SAMN05421828_11019</name>
</gene>